<sequence length="193" mass="20984">MAMPVPHHDYWTAADLDDMPEDGLRYEVLNGQLVVNAAPKPRHQLLIQRLVRVLVDAAPADSLVLDGVGVLVGDDEPIPDIVVATGAVDLDARGVPVDQVHLVVEVVSRSTTMTDRVVKPIMYSAAGIASYWRFEINPFTGQLPGETLPVLFAYRLGPDGTYEQTHRLAADDTTELRTPFPVTIAPAALLPRS</sequence>
<keyword evidence="2" id="KW-0255">Endonuclease</keyword>
<dbReference type="GO" id="GO:0004519">
    <property type="term" value="F:endonuclease activity"/>
    <property type="evidence" value="ECO:0007669"/>
    <property type="project" value="UniProtKB-KW"/>
</dbReference>
<dbReference type="SUPFAM" id="SSF52980">
    <property type="entry name" value="Restriction endonuclease-like"/>
    <property type="match status" value="1"/>
</dbReference>
<proteinExistence type="predicted"/>
<evidence type="ECO:0000313" key="2">
    <source>
        <dbReference type="EMBL" id="MFF0541245.1"/>
    </source>
</evidence>
<comment type="caution">
    <text evidence="2">The sequence shown here is derived from an EMBL/GenBank/DDBJ whole genome shotgun (WGS) entry which is preliminary data.</text>
</comment>
<dbReference type="CDD" id="cd06260">
    <property type="entry name" value="DUF820-like"/>
    <property type="match status" value="1"/>
</dbReference>
<dbReference type="InterPro" id="IPR011335">
    <property type="entry name" value="Restrct_endonuc-II-like"/>
</dbReference>
<dbReference type="InterPro" id="IPR012296">
    <property type="entry name" value="Nuclease_put_TT1808"/>
</dbReference>
<dbReference type="InterPro" id="IPR008538">
    <property type="entry name" value="Uma2"/>
</dbReference>
<feature type="domain" description="Putative restriction endonuclease" evidence="1">
    <location>
        <begin position="14"/>
        <end position="181"/>
    </location>
</feature>
<accession>A0ABW6PFZ1</accession>
<gene>
    <name evidence="2" type="ORF">ACFYTF_00225</name>
</gene>
<evidence type="ECO:0000259" key="1">
    <source>
        <dbReference type="Pfam" id="PF05685"/>
    </source>
</evidence>
<reference evidence="2 3" key="1">
    <citation type="submission" date="2024-10" db="EMBL/GenBank/DDBJ databases">
        <title>The Natural Products Discovery Center: Release of the First 8490 Sequenced Strains for Exploring Actinobacteria Biosynthetic Diversity.</title>
        <authorList>
            <person name="Kalkreuter E."/>
            <person name="Kautsar S.A."/>
            <person name="Yang D."/>
            <person name="Bader C.D."/>
            <person name="Teijaro C.N."/>
            <person name="Fluegel L."/>
            <person name="Davis C.M."/>
            <person name="Simpson J.R."/>
            <person name="Lauterbach L."/>
            <person name="Steele A.D."/>
            <person name="Gui C."/>
            <person name="Meng S."/>
            <person name="Li G."/>
            <person name="Viehrig K."/>
            <person name="Ye F."/>
            <person name="Su P."/>
            <person name="Kiefer A.F."/>
            <person name="Nichols A."/>
            <person name="Cepeda A.J."/>
            <person name="Yan W."/>
            <person name="Fan B."/>
            <person name="Jiang Y."/>
            <person name="Adhikari A."/>
            <person name="Zheng C.-J."/>
            <person name="Schuster L."/>
            <person name="Cowan T.M."/>
            <person name="Smanski M.J."/>
            <person name="Chevrette M.G."/>
            <person name="De Carvalho L.P.S."/>
            <person name="Shen B."/>
        </authorList>
    </citation>
    <scope>NUCLEOTIDE SEQUENCE [LARGE SCALE GENOMIC DNA]</scope>
    <source>
        <strain evidence="2 3">NPDC004045</strain>
    </source>
</reference>
<name>A0ABW6PFZ1_9NOCA</name>
<dbReference type="Pfam" id="PF05685">
    <property type="entry name" value="Uma2"/>
    <property type="match status" value="1"/>
</dbReference>
<keyword evidence="2" id="KW-0540">Nuclease</keyword>
<dbReference type="EMBL" id="JBIAMX010000001">
    <property type="protein sequence ID" value="MFF0541245.1"/>
    <property type="molecule type" value="Genomic_DNA"/>
</dbReference>
<dbReference type="RefSeq" id="WP_387698572.1">
    <property type="nucleotide sequence ID" value="NZ_JBIAMX010000001.1"/>
</dbReference>
<dbReference type="Gene3D" id="3.90.1570.10">
    <property type="entry name" value="tt1808, chain A"/>
    <property type="match status" value="1"/>
</dbReference>
<protein>
    <submittedName>
        <fullName evidence="2">Uma2 family endonuclease</fullName>
    </submittedName>
</protein>
<dbReference type="PANTHER" id="PTHR35400">
    <property type="entry name" value="SLR1083 PROTEIN"/>
    <property type="match status" value="1"/>
</dbReference>
<keyword evidence="3" id="KW-1185">Reference proteome</keyword>
<organism evidence="2 3">
    <name type="scientific">Nocardia thailandica</name>
    <dbReference type="NCBI Taxonomy" id="257275"/>
    <lineage>
        <taxon>Bacteria</taxon>
        <taxon>Bacillati</taxon>
        <taxon>Actinomycetota</taxon>
        <taxon>Actinomycetes</taxon>
        <taxon>Mycobacteriales</taxon>
        <taxon>Nocardiaceae</taxon>
        <taxon>Nocardia</taxon>
    </lineage>
</organism>
<evidence type="ECO:0000313" key="3">
    <source>
        <dbReference type="Proteomes" id="UP001601444"/>
    </source>
</evidence>
<keyword evidence="2" id="KW-0378">Hydrolase</keyword>
<dbReference type="Proteomes" id="UP001601444">
    <property type="component" value="Unassembled WGS sequence"/>
</dbReference>
<dbReference type="PANTHER" id="PTHR35400:SF3">
    <property type="entry name" value="SLL1072 PROTEIN"/>
    <property type="match status" value="1"/>
</dbReference>